<keyword evidence="1" id="KW-1133">Transmembrane helix</keyword>
<evidence type="ECO:0000313" key="4">
    <source>
        <dbReference type="Proteomes" id="UP000001544"/>
    </source>
</evidence>
<feature type="transmembrane region" description="Helical" evidence="1">
    <location>
        <begin position="7"/>
        <end position="25"/>
    </location>
</feature>
<feature type="domain" description="Phosphatidic acid phosphatase type 2/haloperoxidase" evidence="2">
    <location>
        <begin position="91"/>
        <end position="161"/>
    </location>
</feature>
<keyword evidence="3" id="KW-0614">Plasmid</keyword>
<evidence type="ECO:0000313" key="3">
    <source>
        <dbReference type="EMBL" id="ADC52313.1"/>
    </source>
</evidence>
<dbReference type="SUPFAM" id="SSF48317">
    <property type="entry name" value="Acid phosphatase/Vanadium-dependent haloperoxidase"/>
    <property type="match status" value="1"/>
</dbReference>
<dbReference type="Pfam" id="PF01569">
    <property type="entry name" value="PAP2"/>
    <property type="match status" value="1"/>
</dbReference>
<dbReference type="Gene3D" id="1.20.144.10">
    <property type="entry name" value="Phosphatidic acid phosphatase type 2/haloperoxidase"/>
    <property type="match status" value="2"/>
</dbReference>
<dbReference type="AlphaFoldDB" id="D3G1T7"/>
<dbReference type="HOGENOM" id="CLU_072573_3_3_9"/>
<proteinExistence type="predicted"/>
<dbReference type="InterPro" id="IPR000326">
    <property type="entry name" value="PAP2/HPO"/>
</dbReference>
<keyword evidence="4" id="KW-1185">Reference proteome</keyword>
<keyword evidence="1" id="KW-0472">Membrane</keyword>
<organism evidence="3 4">
    <name type="scientific">Alkalihalophilus pseudofirmus (strain ATCC BAA-2126 / JCM 17055 / OF4)</name>
    <name type="common">Bacillus pseudofirmus</name>
    <dbReference type="NCBI Taxonomy" id="398511"/>
    <lineage>
        <taxon>Bacteria</taxon>
        <taxon>Bacillati</taxon>
        <taxon>Bacillota</taxon>
        <taxon>Bacilli</taxon>
        <taxon>Bacillales</taxon>
        <taxon>Bacillaceae</taxon>
        <taxon>Alkalihalophilus</taxon>
    </lineage>
</organism>
<dbReference type="RefSeq" id="WP_012961219.1">
    <property type="nucleotide sequence ID" value="NC_013793.1"/>
</dbReference>
<sequence>MWIKYRYLIINLICLISFITIAELVRWGHTFSIDLFIRELIQDAGLFLGFMKVMTEIGSSESILLLTTLLLVLLWLKSESTLFWFFSFLSVGGVLLNLGLKLFYQRERPGEEREIEVFGSSLDLISYSFPSGHTMRSVILLLFVIYITKSLTKRWIAKVVFIISIF</sequence>
<protein>
    <submittedName>
        <fullName evidence="3">Phosphoesterase PA-phosphatase PAP2</fullName>
    </submittedName>
</protein>
<feature type="transmembrane region" description="Helical" evidence="1">
    <location>
        <begin position="83"/>
        <end position="104"/>
    </location>
</feature>
<accession>D3G1T7</accession>
<dbReference type="EMBL" id="CP001880">
    <property type="protein sequence ID" value="ADC52313.1"/>
    <property type="molecule type" value="Genomic_DNA"/>
</dbReference>
<dbReference type="KEGG" id="bpf:BpOF4_21589"/>
<dbReference type="Proteomes" id="UP000001544">
    <property type="component" value="Plasmid pBpOF4-02"/>
</dbReference>
<evidence type="ECO:0000256" key="1">
    <source>
        <dbReference type="SAM" id="Phobius"/>
    </source>
</evidence>
<feature type="transmembrane region" description="Helical" evidence="1">
    <location>
        <begin position="124"/>
        <end position="148"/>
    </location>
</feature>
<geneLocation type="plasmid" evidence="3 4">
    <name>pBpOF4-02</name>
</geneLocation>
<gene>
    <name evidence="3" type="primary">pap2</name>
    <name evidence="3" type="ordered locus">BpOF4_21589</name>
</gene>
<feature type="transmembrane region" description="Helical" evidence="1">
    <location>
        <begin position="57"/>
        <end position="76"/>
    </location>
</feature>
<name>D3G1T7_ALKPO</name>
<dbReference type="InterPro" id="IPR036938">
    <property type="entry name" value="PAP2/HPO_sf"/>
</dbReference>
<keyword evidence="1" id="KW-0812">Transmembrane</keyword>
<reference evidence="3 4" key="1">
    <citation type="journal article" date="2011" name="Environ. Microbiol.">
        <title>Genome of alkaliphilic Bacillus pseudofirmus OF4 reveals adaptations that support the ability to grow in an external pH range from 7.5 to 11.4.</title>
        <authorList>
            <person name="Janto B."/>
            <person name="Ahmed A."/>
            <person name="Ito M."/>
            <person name="Liu J."/>
            <person name="Hicks D.B."/>
            <person name="Pagni S."/>
            <person name="Fackelmayer O.J."/>
            <person name="Smith T.A."/>
            <person name="Earl J."/>
            <person name="Elbourne L.D."/>
            <person name="Hassan K."/>
            <person name="Paulsen I.T."/>
            <person name="Kolsto A.B."/>
            <person name="Tourasse N.J."/>
            <person name="Ehrlich G.D."/>
            <person name="Boissy R."/>
            <person name="Ivey D.M."/>
            <person name="Li G."/>
            <person name="Xue Y."/>
            <person name="Ma Y."/>
            <person name="Hu F.Z."/>
            <person name="Krulwich T.A."/>
        </authorList>
    </citation>
    <scope>NUCLEOTIDE SEQUENCE [LARGE SCALE GENOMIC DNA]</scope>
    <source>
        <strain evidence="4">ATCC BAA-2126 / JCM 17055 / OF4</strain>
    </source>
</reference>
<evidence type="ECO:0000259" key="2">
    <source>
        <dbReference type="Pfam" id="PF01569"/>
    </source>
</evidence>